<sequence length="75" mass="7453">MKVLLIIATSLLGVLALLSALLWMGGVAGAVTGGGRGTDELDYLLTLSAVFIGLACISGVTLLALPGSKKGTGHD</sequence>
<gene>
    <name evidence="1" type="ORF">POT9AD_2530</name>
</gene>
<accession>A0A653B4G4</accession>
<name>A0A653B4G4_ECTOL</name>
<dbReference type="AlphaFoldDB" id="A0A653B4G4"/>
<reference evidence="1" key="1">
    <citation type="submission" date="2018-11" db="EMBL/GenBank/DDBJ databases">
        <authorList>
            <consortium name="Genoscope - CEA"/>
            <person name="William W."/>
        </authorList>
    </citation>
    <scope>NUCLEOTIDE SEQUENCE [LARGE SCALE GENOMIC DNA]</scope>
    <source>
        <strain evidence="1">T9AD</strain>
    </source>
</reference>
<proteinExistence type="predicted"/>
<protein>
    <submittedName>
        <fullName evidence="1">Uncharacterized protein</fullName>
    </submittedName>
</protein>
<evidence type="ECO:0000313" key="1">
    <source>
        <dbReference type="EMBL" id="VDN63505.1"/>
    </source>
</evidence>
<organism evidence="1">
    <name type="scientific">Ectopseudomonas oleovorans</name>
    <name type="common">Pseudomonas oleovorans</name>
    <dbReference type="NCBI Taxonomy" id="301"/>
    <lineage>
        <taxon>Bacteria</taxon>
        <taxon>Pseudomonadati</taxon>
        <taxon>Pseudomonadota</taxon>
        <taxon>Gammaproteobacteria</taxon>
        <taxon>Pseudomonadales</taxon>
        <taxon>Pseudomonadaceae</taxon>
        <taxon>Ectopseudomonas</taxon>
    </lineage>
</organism>
<dbReference type="EMBL" id="LR130779">
    <property type="protein sequence ID" value="VDN63505.1"/>
    <property type="molecule type" value="Genomic_DNA"/>
</dbReference>